<name>C7DGY7_MICA2</name>
<evidence type="ECO:0000313" key="1">
    <source>
        <dbReference type="EMBL" id="EET90308.1"/>
    </source>
</evidence>
<sequence>MGRLLVPRFGLVSALLFLGLSPGLFPPHLLGPPGTFQRGTGNRVPFPVYLRPIWFDGPVVRPWAYFSIGFMGEGKRKAKVPISKAGLWL</sequence>
<gene>
    <name evidence="1" type="ORF">UNLARM2_1017</name>
</gene>
<evidence type="ECO:0000313" key="2">
    <source>
        <dbReference type="Proteomes" id="UP000332487"/>
    </source>
</evidence>
<reference evidence="1 2" key="2">
    <citation type="journal article" date="2010" name="Proc. Natl. Acad. Sci. U.S.A.">
        <title>Enigmatic, ultrasmall, uncultivated Archaea.</title>
        <authorList>
            <person name="Baker B.J."/>
            <person name="Comolli L.R."/>
            <person name="Dick G.J."/>
            <person name="Hauser L.J."/>
            <person name="Hyatt D."/>
            <person name="Dill B.D."/>
            <person name="Land M.L."/>
            <person name="Verberkmoes N.C."/>
            <person name="Hettich R.L."/>
            <person name="Banfield J.F."/>
        </authorList>
    </citation>
    <scope>NUCLEOTIDE SEQUENCE [LARGE SCALE GENOMIC DNA]</scope>
    <source>
        <strain evidence="1">ARMAN-2</strain>
    </source>
</reference>
<reference evidence="1 2" key="1">
    <citation type="journal article" date="2009" name="Genome Biol.">
        <title>Community-wide analysis of microbial genome sequence signatures.</title>
        <authorList>
            <person name="Dick G.J."/>
            <person name="Andersson A.F."/>
            <person name="Baker B.J."/>
            <person name="Simmons S.L."/>
            <person name="Thomas B.C."/>
            <person name="Yelton A.P."/>
            <person name="Banfield J.F."/>
        </authorList>
    </citation>
    <scope>NUCLEOTIDE SEQUENCE [LARGE SCALE GENOMIC DNA]</scope>
    <source>
        <strain evidence="1">ARMAN-2</strain>
    </source>
</reference>
<accession>C7DGY7</accession>
<dbReference type="EMBL" id="GG697239">
    <property type="protein sequence ID" value="EET90308.1"/>
    <property type="molecule type" value="Genomic_DNA"/>
</dbReference>
<proteinExistence type="predicted"/>
<keyword evidence="2" id="KW-1185">Reference proteome</keyword>
<protein>
    <submittedName>
        <fullName evidence="1">Uncharacterized protein</fullName>
    </submittedName>
</protein>
<organism evidence="1 2">
    <name type="scientific">Candidatus Micrarchaeum acidiphilum ARMAN-2</name>
    <dbReference type="NCBI Taxonomy" id="425595"/>
    <lineage>
        <taxon>Archaea</taxon>
        <taxon>Candidatus Micrarchaeota</taxon>
        <taxon>Candidatus Micrarchaeia</taxon>
        <taxon>Candidatus Micrarchaeales</taxon>
        <taxon>Candidatus Micrarchaeaceae</taxon>
        <taxon>Candidatus Micrarchaeum</taxon>
    </lineage>
</organism>
<dbReference type="AlphaFoldDB" id="C7DGY7"/>
<dbReference type="Proteomes" id="UP000332487">
    <property type="component" value="Unassembled WGS sequence"/>
</dbReference>